<accession>A0A2J8WFD2</accession>
<evidence type="ECO:0000256" key="1">
    <source>
        <dbReference type="SAM" id="MobiDB-lite"/>
    </source>
</evidence>
<feature type="compositionally biased region" description="Polar residues" evidence="1">
    <location>
        <begin position="47"/>
        <end position="58"/>
    </location>
</feature>
<protein>
    <submittedName>
        <fullName evidence="2">LARGE2 isoform 5</fullName>
    </submittedName>
</protein>
<name>A0A2J8WFD2_PONAB</name>
<feature type="region of interest" description="Disordered" evidence="1">
    <location>
        <begin position="37"/>
        <end position="80"/>
    </location>
</feature>
<dbReference type="AlphaFoldDB" id="A0A2J8WFD2"/>
<sequence length="108" mass="11304">LLDAGALYTFRNMSSWCCPRPSPSICPMLQAWTSPASAPAPPIVTASRPSRTNSTRTCPATMGLLPSNTSRPCSNPRALPEAEDGPALPLILALGRHQGNLPSALPAI</sequence>
<evidence type="ECO:0000313" key="2">
    <source>
        <dbReference type="EMBL" id="PNJ68487.1"/>
    </source>
</evidence>
<organism evidence="2">
    <name type="scientific">Pongo abelii</name>
    <name type="common">Sumatran orangutan</name>
    <name type="synonym">Pongo pygmaeus abelii</name>
    <dbReference type="NCBI Taxonomy" id="9601"/>
    <lineage>
        <taxon>Eukaryota</taxon>
        <taxon>Metazoa</taxon>
        <taxon>Chordata</taxon>
        <taxon>Craniata</taxon>
        <taxon>Vertebrata</taxon>
        <taxon>Euteleostomi</taxon>
        <taxon>Mammalia</taxon>
        <taxon>Eutheria</taxon>
        <taxon>Euarchontoglires</taxon>
        <taxon>Primates</taxon>
        <taxon>Haplorrhini</taxon>
        <taxon>Catarrhini</taxon>
        <taxon>Hominidae</taxon>
        <taxon>Pongo</taxon>
    </lineage>
</organism>
<feature type="non-terminal residue" evidence="2">
    <location>
        <position position="1"/>
    </location>
</feature>
<comment type="caution">
    <text evidence="2">The sequence shown here is derived from an EMBL/GenBank/DDBJ whole genome shotgun (WGS) entry which is preliminary data.</text>
</comment>
<dbReference type="EMBL" id="NDHI03003391">
    <property type="protein sequence ID" value="PNJ68487.1"/>
    <property type="molecule type" value="Genomic_DNA"/>
</dbReference>
<proteinExistence type="predicted"/>
<reference evidence="2" key="1">
    <citation type="submission" date="2017-12" db="EMBL/GenBank/DDBJ databases">
        <title>High-resolution comparative analysis of great ape genomes.</title>
        <authorList>
            <person name="Pollen A."/>
            <person name="Hastie A."/>
            <person name="Hormozdiari F."/>
            <person name="Dougherty M."/>
            <person name="Liu R."/>
            <person name="Chaisson M."/>
            <person name="Hoppe E."/>
            <person name="Hill C."/>
            <person name="Pang A."/>
            <person name="Hillier L."/>
            <person name="Baker C."/>
            <person name="Armstrong J."/>
            <person name="Shendure J."/>
            <person name="Paten B."/>
            <person name="Wilson R."/>
            <person name="Chao H."/>
            <person name="Schneider V."/>
            <person name="Ventura M."/>
            <person name="Kronenberg Z."/>
            <person name="Murali S."/>
            <person name="Gordon D."/>
            <person name="Cantsilieris S."/>
            <person name="Munson K."/>
            <person name="Nelson B."/>
            <person name="Raja A."/>
            <person name="Underwood J."/>
            <person name="Diekhans M."/>
            <person name="Fiddes I."/>
            <person name="Haussler D."/>
            <person name="Eichler E."/>
        </authorList>
    </citation>
    <scope>NUCLEOTIDE SEQUENCE [LARGE SCALE GENOMIC DNA]</scope>
    <source>
        <strain evidence="2">Susie</strain>
    </source>
</reference>
<gene>
    <name evidence="2" type="ORF">CR201_G0010952</name>
</gene>